<accession>A0A0B7NGG2</accession>
<dbReference type="AlphaFoldDB" id="A0A0B7NGG2"/>
<keyword evidence="3" id="KW-0472">Membrane</keyword>
<gene>
    <name evidence="4" type="primary">PARPA_10758.1 scaffold 41684</name>
</gene>
<dbReference type="OrthoDB" id="432528at2759"/>
<dbReference type="Pfam" id="PF24681">
    <property type="entry name" value="Kelch_KLHDC2_KLHL20_DRC7"/>
    <property type="match status" value="2"/>
</dbReference>
<dbReference type="STRING" id="35722.A0A0B7NGG2"/>
<evidence type="ECO:0000313" key="4">
    <source>
        <dbReference type="EMBL" id="CEP16492.1"/>
    </source>
</evidence>
<organism evidence="4 5">
    <name type="scientific">Parasitella parasitica</name>
    <dbReference type="NCBI Taxonomy" id="35722"/>
    <lineage>
        <taxon>Eukaryota</taxon>
        <taxon>Fungi</taxon>
        <taxon>Fungi incertae sedis</taxon>
        <taxon>Mucoromycota</taxon>
        <taxon>Mucoromycotina</taxon>
        <taxon>Mucoromycetes</taxon>
        <taxon>Mucorales</taxon>
        <taxon>Mucorineae</taxon>
        <taxon>Mucoraceae</taxon>
        <taxon>Parasitella</taxon>
    </lineage>
</organism>
<dbReference type="Proteomes" id="UP000054107">
    <property type="component" value="Unassembled WGS sequence"/>
</dbReference>
<dbReference type="InterPro" id="IPR015915">
    <property type="entry name" value="Kelch-typ_b-propeller"/>
</dbReference>
<dbReference type="Gene3D" id="2.120.10.80">
    <property type="entry name" value="Kelch-type beta propeller"/>
    <property type="match status" value="1"/>
</dbReference>
<keyword evidence="1" id="KW-0880">Kelch repeat</keyword>
<reference evidence="4 5" key="1">
    <citation type="submission" date="2014-09" db="EMBL/GenBank/DDBJ databases">
        <authorList>
            <person name="Ellenberger Sabrina"/>
        </authorList>
    </citation>
    <scope>NUCLEOTIDE SEQUENCE [LARGE SCALE GENOMIC DNA]</scope>
    <source>
        <strain evidence="4 5">CBS 412.66</strain>
    </source>
</reference>
<feature type="transmembrane region" description="Helical" evidence="3">
    <location>
        <begin position="356"/>
        <end position="381"/>
    </location>
</feature>
<evidence type="ECO:0000313" key="5">
    <source>
        <dbReference type="Proteomes" id="UP000054107"/>
    </source>
</evidence>
<evidence type="ECO:0000256" key="2">
    <source>
        <dbReference type="ARBA" id="ARBA00022737"/>
    </source>
</evidence>
<keyword evidence="2" id="KW-0677">Repeat</keyword>
<keyword evidence="5" id="KW-1185">Reference proteome</keyword>
<dbReference type="EMBL" id="LN733169">
    <property type="protein sequence ID" value="CEP16492.1"/>
    <property type="molecule type" value="Genomic_DNA"/>
</dbReference>
<keyword evidence="3" id="KW-1133">Transmembrane helix</keyword>
<proteinExistence type="predicted"/>
<sequence>MYSLNLYQSWNTTDPAWSFMETSLDQVQPTSFFAATYLSNTHNFLVDGGASSRLESTMKEQTISYYDTLRDTWVKPTIKGQLPVQRKQHTAVSDDQGRVWLWGGLSDMSTYGGPNVYYNAWTIIDTQTWSATYPQVDNNPPPRIDHTATMISNKYILIIGGVIYSHDVTDPTGQLALNPVSMSSLLLFDIANSQWITITAGGNIPAPRRGHSAVLSLDGKSVIVFGGGMPEDKSTQMNDVFILELATMRWTAPSIKGVPPKPRRYHKAYLVDNFMLVAFGLSGDNTGFDDVNILSTSSWSWTTQYTANVAWLSGNTSSTNGAVRNNTGNITDHDPNSNIEKSEHEVSTETRIKAGVIAGVVSGGVVILGGGIFLVLSIVIFKRKQIKRKKASHSNAVDPASVAQDSESTMTDLAFEANSAIVQFQKPDNRSSIHYASQIEDGEHFYKPNAKSDE</sequence>
<dbReference type="PANTHER" id="PTHR46093:SF3">
    <property type="entry name" value="ACYL-COA-BINDING DOMAIN-CONTAINING PROTEIN 4"/>
    <property type="match status" value="1"/>
</dbReference>
<dbReference type="PANTHER" id="PTHR46093">
    <property type="entry name" value="ACYL-COA-BINDING DOMAIN-CONTAINING PROTEIN 5"/>
    <property type="match status" value="1"/>
</dbReference>
<protein>
    <recommendedName>
        <fullName evidence="6">Galactose oxidase</fullName>
    </recommendedName>
</protein>
<name>A0A0B7NGG2_9FUNG</name>
<dbReference type="SUPFAM" id="SSF117281">
    <property type="entry name" value="Kelch motif"/>
    <property type="match status" value="2"/>
</dbReference>
<keyword evidence="3" id="KW-0812">Transmembrane</keyword>
<evidence type="ECO:0008006" key="6">
    <source>
        <dbReference type="Google" id="ProtNLM"/>
    </source>
</evidence>
<evidence type="ECO:0000256" key="1">
    <source>
        <dbReference type="ARBA" id="ARBA00022441"/>
    </source>
</evidence>
<evidence type="ECO:0000256" key="3">
    <source>
        <dbReference type="SAM" id="Phobius"/>
    </source>
</evidence>